<dbReference type="Gene3D" id="3.40.50.620">
    <property type="entry name" value="HUPs"/>
    <property type="match status" value="1"/>
</dbReference>
<evidence type="ECO:0000256" key="8">
    <source>
        <dbReference type="ARBA" id="ARBA00039149"/>
    </source>
</evidence>
<evidence type="ECO:0000256" key="1">
    <source>
        <dbReference type="ARBA" id="ARBA00005061"/>
    </source>
</evidence>
<keyword evidence="4" id="KW-0547">Nucleotide-binding</keyword>
<keyword evidence="5" id="KW-0862">Zinc</keyword>
<dbReference type="Pfam" id="PF06508">
    <property type="entry name" value="QueC"/>
    <property type="match status" value="1"/>
</dbReference>
<comment type="pathway">
    <text evidence="1">Purine metabolism; 7-cyano-7-deazaguanine biosynthesis.</text>
</comment>
<gene>
    <name evidence="10" type="ORF">GBAR_LOCUS27842</name>
</gene>
<evidence type="ECO:0000256" key="5">
    <source>
        <dbReference type="ARBA" id="ARBA00022833"/>
    </source>
</evidence>
<reference evidence="10" key="1">
    <citation type="submission" date="2023-03" db="EMBL/GenBank/DDBJ databases">
        <authorList>
            <person name="Steffen K."/>
            <person name="Cardenas P."/>
        </authorList>
    </citation>
    <scope>NUCLEOTIDE SEQUENCE</scope>
</reference>
<comment type="caution">
    <text evidence="10">The sequence shown here is derived from an EMBL/GenBank/DDBJ whole genome shotgun (WGS) entry which is preliminary data.</text>
</comment>
<protein>
    <recommendedName>
        <fullName evidence="8">7-cyano-7-deazaguanine synthase</fullName>
        <ecNumber evidence="8">6.3.4.20</ecNumber>
    </recommendedName>
</protein>
<accession>A0AA35TM84</accession>
<name>A0AA35TM84_GEOBA</name>
<dbReference type="EMBL" id="CASHTH010003886">
    <property type="protein sequence ID" value="CAI8050773.1"/>
    <property type="molecule type" value="Genomic_DNA"/>
</dbReference>
<dbReference type="InterPro" id="IPR018317">
    <property type="entry name" value="QueC"/>
</dbReference>
<dbReference type="GO" id="GO:0046872">
    <property type="term" value="F:metal ion binding"/>
    <property type="evidence" value="ECO:0007669"/>
    <property type="project" value="UniProtKB-KW"/>
</dbReference>
<dbReference type="GO" id="GO:0016874">
    <property type="term" value="F:ligase activity"/>
    <property type="evidence" value="ECO:0007669"/>
    <property type="project" value="UniProtKB-KW"/>
</dbReference>
<keyword evidence="3" id="KW-0479">Metal-binding</keyword>
<dbReference type="PANTHER" id="PTHR42914">
    <property type="entry name" value="7-CYANO-7-DEAZAGUANINE SYNTHASE"/>
    <property type="match status" value="1"/>
</dbReference>
<evidence type="ECO:0000313" key="11">
    <source>
        <dbReference type="Proteomes" id="UP001174909"/>
    </source>
</evidence>
<evidence type="ECO:0000256" key="3">
    <source>
        <dbReference type="ARBA" id="ARBA00022723"/>
    </source>
</evidence>
<keyword evidence="2" id="KW-0436">Ligase</keyword>
<dbReference type="EC" id="6.3.4.20" evidence="8"/>
<organism evidence="10 11">
    <name type="scientific">Geodia barretti</name>
    <name type="common">Barrett's horny sponge</name>
    <dbReference type="NCBI Taxonomy" id="519541"/>
    <lineage>
        <taxon>Eukaryota</taxon>
        <taxon>Metazoa</taxon>
        <taxon>Porifera</taxon>
        <taxon>Demospongiae</taxon>
        <taxon>Heteroscleromorpha</taxon>
        <taxon>Tetractinellida</taxon>
        <taxon>Astrophorina</taxon>
        <taxon>Geodiidae</taxon>
        <taxon>Geodia</taxon>
    </lineage>
</organism>
<keyword evidence="11" id="KW-1185">Reference proteome</keyword>
<sequence length="179" mass="19801">MEKAVVIFSGGADSVCSAAHLGSTYDLYGITFSYGQRAGREVEVARTFADALDFRQHKIVDIGFMKDLYAGTNVLTDADRQVPEEFDYTIVVPIRNAVFLTIASTWAYTLNAPLVAYGAHTGDENYPDCRPSFARMLEAALNHGEADGIRSRVRRRIEIWSPFQQGLSKSDLLGSLWAV</sequence>
<comment type="catalytic activity">
    <reaction evidence="9">
        <text>7-carboxy-7-carbaguanine + NH4(+) + 2 ATP = 7-cyano-7-carbaguanine + 2 AMP + 2 diphosphate + 2 H(+)</text>
        <dbReference type="Rhea" id="RHEA:27982"/>
        <dbReference type="ChEBI" id="CHEBI:15378"/>
        <dbReference type="ChEBI" id="CHEBI:28938"/>
        <dbReference type="ChEBI" id="CHEBI:30616"/>
        <dbReference type="ChEBI" id="CHEBI:33019"/>
        <dbReference type="ChEBI" id="CHEBI:45075"/>
        <dbReference type="ChEBI" id="CHEBI:61036"/>
        <dbReference type="ChEBI" id="CHEBI:456215"/>
        <dbReference type="EC" id="6.3.4.20"/>
    </reaction>
</comment>
<comment type="similarity">
    <text evidence="7">Belongs to the QueC family.</text>
</comment>
<proteinExistence type="inferred from homology"/>
<dbReference type="Proteomes" id="UP001174909">
    <property type="component" value="Unassembled WGS sequence"/>
</dbReference>
<dbReference type="GO" id="GO:0005524">
    <property type="term" value="F:ATP binding"/>
    <property type="evidence" value="ECO:0007669"/>
    <property type="project" value="UniProtKB-KW"/>
</dbReference>
<keyword evidence="6" id="KW-0067">ATP-binding</keyword>
<dbReference type="PANTHER" id="PTHR42914:SF1">
    <property type="entry name" value="7-CYANO-7-DEAZAGUANINE SYNTHASE"/>
    <property type="match status" value="1"/>
</dbReference>
<evidence type="ECO:0000256" key="4">
    <source>
        <dbReference type="ARBA" id="ARBA00022741"/>
    </source>
</evidence>
<evidence type="ECO:0000256" key="2">
    <source>
        <dbReference type="ARBA" id="ARBA00022598"/>
    </source>
</evidence>
<evidence type="ECO:0000256" key="6">
    <source>
        <dbReference type="ARBA" id="ARBA00022840"/>
    </source>
</evidence>
<evidence type="ECO:0000313" key="10">
    <source>
        <dbReference type="EMBL" id="CAI8050773.1"/>
    </source>
</evidence>
<evidence type="ECO:0000256" key="7">
    <source>
        <dbReference type="ARBA" id="ARBA00037993"/>
    </source>
</evidence>
<evidence type="ECO:0000256" key="9">
    <source>
        <dbReference type="ARBA" id="ARBA00047890"/>
    </source>
</evidence>
<dbReference type="AlphaFoldDB" id="A0AA35TM84"/>
<dbReference type="InterPro" id="IPR014729">
    <property type="entry name" value="Rossmann-like_a/b/a_fold"/>
</dbReference>
<dbReference type="SUPFAM" id="SSF52402">
    <property type="entry name" value="Adenine nucleotide alpha hydrolases-like"/>
    <property type="match status" value="1"/>
</dbReference>